<feature type="binding site" evidence="11">
    <location>
        <position position="552"/>
    </location>
    <ligand>
        <name>ATP</name>
        <dbReference type="ChEBI" id="CHEBI:30616"/>
    </ligand>
</feature>
<dbReference type="FunFam" id="1.10.287.380:FF:000001">
    <property type="entry name" value="Valine--tRNA ligase"/>
    <property type="match status" value="1"/>
</dbReference>
<dbReference type="Pfam" id="PF08264">
    <property type="entry name" value="Anticodon_1"/>
    <property type="match status" value="1"/>
</dbReference>
<dbReference type="CDD" id="cd07962">
    <property type="entry name" value="Anticodon_Ia_Val"/>
    <property type="match status" value="1"/>
</dbReference>
<sequence length="955" mass="107338">MSDTPAQPGLNSLPKSFEPAAIEARWGPVWEERGYGRAGFRGTGAPKDGEPSFAIQLPPPNVTGTLHMGHAFNQTIMDSLTRYHRMRGFNTVWVPGTDHAGIATQIVVERQLQQEGQSRHDLGREKFAQRVWQWKQQSGNTITMQMRRMGDSVDWSHEYFTMDENLSKIVTETFVRLYEQGLIYRGKRLVNWDPELKTAVSDLEVESEEEDGFLWHIRYPLADGSGALTVATTRPETMLGDVAVMVHPEDDRYRHLIGKTVQLPLCDREIPVIADEYVDREFGTGVVKVTPAHDPNDYAVGQRHGLPMIGVLTLDAKVNDKAPAAYRGLDRFVARKKVVADLEAQGLLAETKKHKLMVPRCARTGQVVEPMLTDQWFVAMSKVSDKDPTGKSIAQKAIDAVQSGQVRFVPENWVNTYNQWMNNIQDWCISRQLWWGHQIPAWYDEQGNVYVARSEQEAQAKAPGKTLRRDEDVLDTWYSSALVPFSTLGWPQQTKDLDLYLPSTVLVTGYDIIFFWVARMIMMTTHFTGQVPFRDVYIHGLVRDSHGHKMSKSEGNVLDPVDLIDGIALPPLLEKRTTGLRKPETAPQVRRNTEKEFPEGIPAYGADALRFTFASLASLGRSINFDSKRCEGYRNFCNKLWNASLFVLMNCEGQDCGLKEHTKEECRPGGPFHGYLRFSQADRWITSMLQKTEADVAQGFAEYRLDNVANALYDFVWNQYCDWYLEIAKVQLRNGSESEQRATRRTLIRTLEAILRLAHPVIPFITEELWQKVAPVAGIAGESVSIARYPQAQPEKIDEAAIAYVDRLKAMVDSCRQLRGEMNVSPGTRLPLYAVGDAPFLREVAPVLQALARLSEVKVFEDEAAWAAAAKAAPVAVLGDARLCLYMEIDVAAEKARLSKEAARLEGELAKANGKLANQAFVAKAPAAVIEQERKRIAEFGATLTKLKDQLARLG</sequence>
<dbReference type="Pfam" id="PF00133">
    <property type="entry name" value="tRNA-synt_1"/>
    <property type="match status" value="1"/>
</dbReference>
<dbReference type="InterPro" id="IPR037118">
    <property type="entry name" value="Val-tRNA_synth_C_sf"/>
</dbReference>
<comment type="domain">
    <text evidence="11">The C-terminal coiled-coil domain is crucial for aminoacylation activity.</text>
</comment>
<evidence type="ECO:0000256" key="6">
    <source>
        <dbReference type="ARBA" id="ARBA00022917"/>
    </source>
</evidence>
<comment type="domain">
    <text evidence="11">ValRS has two distinct active sites: one for aminoacylation and one for editing. The misactivated threonine is translocated from the active site to the editing site.</text>
</comment>
<name>A0A4Z0BXM0_9BURK</name>
<evidence type="ECO:0000256" key="5">
    <source>
        <dbReference type="ARBA" id="ARBA00022840"/>
    </source>
</evidence>
<dbReference type="InterPro" id="IPR002300">
    <property type="entry name" value="aa-tRNA-synth_Ia"/>
</dbReference>
<dbReference type="InterPro" id="IPR010978">
    <property type="entry name" value="tRNA-bd_arm"/>
</dbReference>
<evidence type="ECO:0000256" key="11">
    <source>
        <dbReference type="HAMAP-Rule" id="MF_02004"/>
    </source>
</evidence>
<dbReference type="GO" id="GO:0006438">
    <property type="term" value="P:valyl-tRNA aminoacylation"/>
    <property type="evidence" value="ECO:0007669"/>
    <property type="project" value="UniProtKB-UniRule"/>
</dbReference>
<dbReference type="Gene3D" id="1.10.287.380">
    <property type="entry name" value="Valyl-tRNA synthetase, C-terminal domain"/>
    <property type="match status" value="1"/>
</dbReference>
<accession>A0A4Z0BXM0</accession>
<keyword evidence="3 11" id="KW-0436">Ligase</keyword>
<keyword evidence="5 11" id="KW-0067">ATP-binding</keyword>
<feature type="domain" description="Valyl-tRNA synthetase tRNA-binding arm" evidence="14">
    <location>
        <begin position="890"/>
        <end position="955"/>
    </location>
</feature>
<dbReference type="Pfam" id="PF10458">
    <property type="entry name" value="Val_tRNA-synt_C"/>
    <property type="match status" value="1"/>
</dbReference>
<dbReference type="PROSITE" id="PS00178">
    <property type="entry name" value="AA_TRNA_LIGASE_I"/>
    <property type="match status" value="1"/>
</dbReference>
<dbReference type="PANTHER" id="PTHR11946">
    <property type="entry name" value="VALYL-TRNA SYNTHETASES"/>
    <property type="match status" value="1"/>
</dbReference>
<keyword evidence="6 11" id="KW-0648">Protein biosynthesis</keyword>
<dbReference type="AlphaFoldDB" id="A0A4Z0BXM0"/>
<dbReference type="FunFam" id="3.40.50.620:FF:000020">
    <property type="entry name" value="Valine--tRNA ligase, mitochondrial"/>
    <property type="match status" value="1"/>
</dbReference>
<comment type="caution">
    <text evidence="15">The sequence shown here is derived from an EMBL/GenBank/DDBJ whole genome shotgun (WGS) entry which is preliminary data.</text>
</comment>
<evidence type="ECO:0000259" key="13">
    <source>
        <dbReference type="Pfam" id="PF08264"/>
    </source>
</evidence>
<dbReference type="HAMAP" id="MF_02004">
    <property type="entry name" value="Val_tRNA_synth_type1"/>
    <property type="match status" value="1"/>
</dbReference>
<dbReference type="Gene3D" id="3.40.50.620">
    <property type="entry name" value="HUPs"/>
    <property type="match status" value="2"/>
</dbReference>
<dbReference type="SUPFAM" id="SSF47323">
    <property type="entry name" value="Anticodon-binding domain of a subclass of class I aminoacyl-tRNA synthetases"/>
    <property type="match status" value="1"/>
</dbReference>
<dbReference type="RefSeq" id="WP_135264593.1">
    <property type="nucleotide sequence ID" value="NZ_SMLM01000002.1"/>
</dbReference>
<dbReference type="PANTHER" id="PTHR11946:SF93">
    <property type="entry name" value="VALINE--TRNA LIGASE, CHLOROPLASTIC_MITOCHONDRIAL 2"/>
    <property type="match status" value="1"/>
</dbReference>
<dbReference type="GO" id="GO:0005524">
    <property type="term" value="F:ATP binding"/>
    <property type="evidence" value="ECO:0007669"/>
    <property type="project" value="UniProtKB-UniRule"/>
</dbReference>
<comment type="subcellular location">
    <subcellularLocation>
        <location evidence="1 11">Cytoplasm</location>
    </subcellularLocation>
</comment>
<dbReference type="NCBIfam" id="NF004349">
    <property type="entry name" value="PRK05729.1"/>
    <property type="match status" value="1"/>
</dbReference>
<dbReference type="GO" id="GO:0005829">
    <property type="term" value="C:cytosol"/>
    <property type="evidence" value="ECO:0007669"/>
    <property type="project" value="TreeGrafter"/>
</dbReference>
<dbReference type="InterPro" id="IPR009008">
    <property type="entry name" value="Val/Leu/Ile-tRNA-synth_edit"/>
</dbReference>
<gene>
    <name evidence="11" type="primary">valS</name>
    <name evidence="15" type="ORF">EZ313_17815</name>
</gene>
<keyword evidence="16" id="KW-1185">Reference proteome</keyword>
<dbReference type="Gene3D" id="1.10.730.10">
    <property type="entry name" value="Isoleucyl-tRNA Synthetase, Domain 1"/>
    <property type="match status" value="1"/>
</dbReference>
<dbReference type="FunFam" id="3.90.740.10:FF:000005">
    <property type="entry name" value="Valine--tRNA ligase, mitochondrial"/>
    <property type="match status" value="1"/>
</dbReference>
<feature type="short sequence motif" description="'KMSKS' region" evidence="11">
    <location>
        <begin position="549"/>
        <end position="553"/>
    </location>
</feature>
<feature type="coiled-coil region" evidence="11">
    <location>
        <begin position="895"/>
        <end position="950"/>
    </location>
</feature>
<feature type="short sequence motif" description="'HIGH' region" evidence="11">
    <location>
        <begin position="60"/>
        <end position="70"/>
    </location>
</feature>
<evidence type="ECO:0000256" key="2">
    <source>
        <dbReference type="ARBA" id="ARBA00022490"/>
    </source>
</evidence>
<evidence type="ECO:0000256" key="10">
    <source>
        <dbReference type="ARBA" id="ARBA00060830"/>
    </source>
</evidence>
<keyword evidence="7 11" id="KW-0175">Coiled coil</keyword>
<dbReference type="FunFam" id="3.40.50.620:FF:000078">
    <property type="entry name" value="Valine--tRNA ligase, mitochondrial"/>
    <property type="match status" value="1"/>
</dbReference>
<comment type="function">
    <text evidence="11">Catalyzes the attachment of valine to tRNA(Val). As ValRS can inadvertently accommodate and process structurally similar amino acids such as threonine, to avoid such errors, it has a 'posttransfer' editing activity that hydrolyzes mischarged Thr-tRNA(Val) in a tRNA-dependent manner.</text>
</comment>
<proteinExistence type="inferred from homology"/>
<dbReference type="InterPro" id="IPR001412">
    <property type="entry name" value="aa-tRNA-synth_I_CS"/>
</dbReference>
<evidence type="ECO:0000313" key="16">
    <source>
        <dbReference type="Proteomes" id="UP000298180"/>
    </source>
</evidence>
<dbReference type="Gene3D" id="3.90.740.10">
    <property type="entry name" value="Valyl/Leucyl/Isoleucyl-tRNA synthetase, editing domain"/>
    <property type="match status" value="1"/>
</dbReference>
<dbReference type="InterPro" id="IPR002303">
    <property type="entry name" value="Valyl-tRNA_ligase"/>
</dbReference>
<protein>
    <recommendedName>
        <fullName evidence="11">Valine--tRNA ligase</fullName>
        <ecNumber evidence="11">6.1.1.9</ecNumber>
    </recommendedName>
    <alternativeName>
        <fullName evidence="11">Valyl-tRNA synthetase</fullName>
        <shortName evidence="11">ValRS</shortName>
    </alternativeName>
</protein>
<evidence type="ECO:0000256" key="8">
    <source>
        <dbReference type="ARBA" id="ARBA00023146"/>
    </source>
</evidence>
<evidence type="ECO:0000313" key="15">
    <source>
        <dbReference type="EMBL" id="TFZ03070.1"/>
    </source>
</evidence>
<keyword evidence="8 11" id="KW-0030">Aminoacyl-tRNA synthetase</keyword>
<dbReference type="InterPro" id="IPR013155">
    <property type="entry name" value="M/V/L/I-tRNA-synth_anticd-bd"/>
</dbReference>
<dbReference type="CDD" id="cd00817">
    <property type="entry name" value="ValRS_core"/>
    <property type="match status" value="1"/>
</dbReference>
<reference evidence="15 16" key="1">
    <citation type="submission" date="2019-03" db="EMBL/GenBank/DDBJ databases">
        <title>Ramlibacter henchirensis DSM 14656, whole genome shotgun sequence.</title>
        <authorList>
            <person name="Zhang X."/>
            <person name="Feng G."/>
            <person name="Zhu H."/>
        </authorList>
    </citation>
    <scope>NUCLEOTIDE SEQUENCE [LARGE SCALE GENOMIC DNA]</scope>
    <source>
        <strain evidence="15 16">DSM 14656</strain>
    </source>
</reference>
<evidence type="ECO:0000256" key="7">
    <source>
        <dbReference type="ARBA" id="ARBA00023054"/>
    </source>
</evidence>
<dbReference type="SUPFAM" id="SSF52374">
    <property type="entry name" value="Nucleotidylyl transferase"/>
    <property type="match status" value="1"/>
</dbReference>
<dbReference type="InterPro" id="IPR033705">
    <property type="entry name" value="Anticodon_Ia_Val"/>
</dbReference>
<feature type="domain" description="Methionyl/Valyl/Leucyl/Isoleucyl-tRNA synthetase anticodon-binding" evidence="13">
    <location>
        <begin position="682"/>
        <end position="831"/>
    </location>
</feature>
<dbReference type="GO" id="GO:0002161">
    <property type="term" value="F:aminoacyl-tRNA deacylase activity"/>
    <property type="evidence" value="ECO:0007669"/>
    <property type="project" value="InterPro"/>
</dbReference>
<dbReference type="InterPro" id="IPR014729">
    <property type="entry name" value="Rossmann-like_a/b/a_fold"/>
</dbReference>
<dbReference type="PRINTS" id="PR00986">
    <property type="entry name" value="TRNASYNTHVAL"/>
</dbReference>
<keyword evidence="2 11" id="KW-0963">Cytoplasm</keyword>
<dbReference type="InterPro" id="IPR009080">
    <property type="entry name" value="tRNAsynth_Ia_anticodon-bd"/>
</dbReference>
<comment type="subunit">
    <text evidence="11">Monomer.</text>
</comment>
<organism evidence="15 16">
    <name type="scientific">Ramlibacter henchirensis</name>
    <dbReference type="NCBI Taxonomy" id="204072"/>
    <lineage>
        <taxon>Bacteria</taxon>
        <taxon>Pseudomonadati</taxon>
        <taxon>Pseudomonadota</taxon>
        <taxon>Betaproteobacteria</taxon>
        <taxon>Burkholderiales</taxon>
        <taxon>Comamonadaceae</taxon>
        <taxon>Ramlibacter</taxon>
    </lineage>
</organism>
<dbReference type="Proteomes" id="UP000298180">
    <property type="component" value="Unassembled WGS sequence"/>
</dbReference>
<dbReference type="EMBL" id="SMLM01000002">
    <property type="protein sequence ID" value="TFZ03070.1"/>
    <property type="molecule type" value="Genomic_DNA"/>
</dbReference>
<dbReference type="SUPFAM" id="SSF50677">
    <property type="entry name" value="ValRS/IleRS/LeuRS editing domain"/>
    <property type="match status" value="1"/>
</dbReference>
<evidence type="ECO:0000259" key="12">
    <source>
        <dbReference type="Pfam" id="PF00133"/>
    </source>
</evidence>
<dbReference type="InterPro" id="IPR019499">
    <property type="entry name" value="Val-tRNA_synth_tRNA-bd"/>
</dbReference>
<comment type="catalytic activity">
    <reaction evidence="9 11">
        <text>tRNA(Val) + L-valine + ATP = L-valyl-tRNA(Val) + AMP + diphosphate</text>
        <dbReference type="Rhea" id="RHEA:10704"/>
        <dbReference type="Rhea" id="RHEA-COMP:9672"/>
        <dbReference type="Rhea" id="RHEA-COMP:9708"/>
        <dbReference type="ChEBI" id="CHEBI:30616"/>
        <dbReference type="ChEBI" id="CHEBI:33019"/>
        <dbReference type="ChEBI" id="CHEBI:57762"/>
        <dbReference type="ChEBI" id="CHEBI:78442"/>
        <dbReference type="ChEBI" id="CHEBI:78537"/>
        <dbReference type="ChEBI" id="CHEBI:456215"/>
        <dbReference type="EC" id="6.1.1.9"/>
    </reaction>
</comment>
<evidence type="ECO:0000256" key="1">
    <source>
        <dbReference type="ARBA" id="ARBA00004496"/>
    </source>
</evidence>
<evidence type="ECO:0000256" key="4">
    <source>
        <dbReference type="ARBA" id="ARBA00022741"/>
    </source>
</evidence>
<feature type="domain" description="Aminoacyl-tRNA synthetase class Ia" evidence="12">
    <location>
        <begin position="30"/>
        <end position="626"/>
    </location>
</feature>
<evidence type="ECO:0000256" key="3">
    <source>
        <dbReference type="ARBA" id="ARBA00022598"/>
    </source>
</evidence>
<evidence type="ECO:0000256" key="9">
    <source>
        <dbReference type="ARBA" id="ARBA00047552"/>
    </source>
</evidence>
<dbReference type="SUPFAM" id="SSF46589">
    <property type="entry name" value="tRNA-binding arm"/>
    <property type="match status" value="1"/>
</dbReference>
<dbReference type="OrthoDB" id="9810365at2"/>
<dbReference type="GO" id="GO:0004832">
    <property type="term" value="F:valine-tRNA ligase activity"/>
    <property type="evidence" value="ECO:0007669"/>
    <property type="project" value="UniProtKB-UniRule"/>
</dbReference>
<dbReference type="EC" id="6.1.1.9" evidence="11"/>
<keyword evidence="4 11" id="KW-0547">Nucleotide-binding</keyword>
<evidence type="ECO:0000259" key="14">
    <source>
        <dbReference type="Pfam" id="PF10458"/>
    </source>
</evidence>
<comment type="similarity">
    <text evidence="10 11">Belongs to the class-I aminoacyl-tRNA synthetase family. ValS type 1 subfamily.</text>
</comment>
<dbReference type="NCBIfam" id="TIGR00422">
    <property type="entry name" value="valS"/>
    <property type="match status" value="1"/>
</dbReference>